<feature type="non-terminal residue" evidence="1">
    <location>
        <position position="100"/>
    </location>
</feature>
<accession>A0A5J5DMA2</accession>
<dbReference type="EMBL" id="VOFY01000003">
    <property type="protein sequence ID" value="KAA8594390.1"/>
    <property type="molecule type" value="Genomic_DNA"/>
</dbReference>
<name>A0A5J5DMA2_9PERO</name>
<organism evidence="1 2">
    <name type="scientific">Etheostoma spectabile</name>
    <name type="common">orangethroat darter</name>
    <dbReference type="NCBI Taxonomy" id="54343"/>
    <lineage>
        <taxon>Eukaryota</taxon>
        <taxon>Metazoa</taxon>
        <taxon>Chordata</taxon>
        <taxon>Craniata</taxon>
        <taxon>Vertebrata</taxon>
        <taxon>Euteleostomi</taxon>
        <taxon>Actinopterygii</taxon>
        <taxon>Neopterygii</taxon>
        <taxon>Teleostei</taxon>
        <taxon>Neoteleostei</taxon>
        <taxon>Acanthomorphata</taxon>
        <taxon>Eupercaria</taxon>
        <taxon>Perciformes</taxon>
        <taxon>Percoidei</taxon>
        <taxon>Percidae</taxon>
        <taxon>Etheostomatinae</taxon>
        <taxon>Etheostoma</taxon>
    </lineage>
</organism>
<dbReference type="PANTHER" id="PTHR31751">
    <property type="entry name" value="SI:CH211-108C17.2-RELATED-RELATED"/>
    <property type="match status" value="1"/>
</dbReference>
<evidence type="ECO:0000313" key="1">
    <source>
        <dbReference type="EMBL" id="KAA8594390.1"/>
    </source>
</evidence>
<dbReference type="PANTHER" id="PTHR31751:SF44">
    <property type="entry name" value="SI:CH211-211K8.4-RELATED"/>
    <property type="match status" value="1"/>
</dbReference>
<evidence type="ECO:0000313" key="2">
    <source>
        <dbReference type="Proteomes" id="UP000327493"/>
    </source>
</evidence>
<keyword evidence="2" id="KW-1185">Reference proteome</keyword>
<protein>
    <submittedName>
        <fullName evidence="1">Uncharacterized protein</fullName>
    </submittedName>
</protein>
<proteinExistence type="predicted"/>
<dbReference type="Proteomes" id="UP000327493">
    <property type="component" value="Chromosome 3"/>
</dbReference>
<comment type="caution">
    <text evidence="1">The sequence shown here is derived from an EMBL/GenBank/DDBJ whole genome shotgun (WGS) entry which is preliminary data.</text>
</comment>
<dbReference type="AlphaFoldDB" id="A0A5J5DMA2"/>
<reference evidence="1 2" key="1">
    <citation type="submission" date="2019-08" db="EMBL/GenBank/DDBJ databases">
        <title>A chromosome-level genome assembly, high-density linkage maps, and genome scans reveal the genomic architecture of hybrid incompatibilities underlying speciation via character displacement in darters (Percidae: Etheostominae).</title>
        <authorList>
            <person name="Moran R.L."/>
            <person name="Catchen J.M."/>
            <person name="Fuller R.C."/>
        </authorList>
    </citation>
    <scope>NUCLEOTIDE SEQUENCE [LARGE SCALE GENOMIC DNA]</scope>
    <source>
        <strain evidence="1">EspeVRDwgs_2016</strain>
        <tissue evidence="1">Muscle</tissue>
    </source>
</reference>
<feature type="non-terminal residue" evidence="1">
    <location>
        <position position="1"/>
    </location>
</feature>
<gene>
    <name evidence="1" type="ORF">FQN60_005224</name>
</gene>
<sequence length="100" mass="11854">YITDIITVEESANYWEHPYGQPSAVCCHLLLWCFIFENEKEQQGGGSSYMEKEGFMRSLDLLHRSGVKLDCIITDRQPQIQKFLRERKITHFYDVWHVAK</sequence>